<keyword evidence="3" id="KW-0324">Glycolysis</keyword>
<feature type="domain" description="HTH rpiR-type" evidence="5">
    <location>
        <begin position="1"/>
        <end position="77"/>
    </location>
</feature>
<dbReference type="PANTHER" id="PTHR30514">
    <property type="entry name" value="GLUCOKINASE"/>
    <property type="match status" value="1"/>
</dbReference>
<keyword evidence="1" id="KW-0805">Transcription regulation</keyword>
<dbReference type="Proteomes" id="UP001156664">
    <property type="component" value="Unassembled WGS sequence"/>
</dbReference>
<evidence type="ECO:0000259" key="6">
    <source>
        <dbReference type="PROSITE" id="PS51464"/>
    </source>
</evidence>
<dbReference type="Pfam" id="PF01418">
    <property type="entry name" value="HTH_6"/>
    <property type="match status" value="1"/>
</dbReference>
<dbReference type="InterPro" id="IPR047640">
    <property type="entry name" value="RpiR-like"/>
</dbReference>
<dbReference type="InterPro" id="IPR035472">
    <property type="entry name" value="RpiR-like_SIS"/>
</dbReference>
<dbReference type="InterPro" id="IPR001347">
    <property type="entry name" value="SIS_dom"/>
</dbReference>
<dbReference type="Gene3D" id="3.40.50.10490">
    <property type="entry name" value="Glucose-6-phosphate isomerase like protein, domain 1"/>
    <property type="match status" value="1"/>
</dbReference>
<dbReference type="EMBL" id="BSOJ01000032">
    <property type="protein sequence ID" value="GLR27553.1"/>
    <property type="molecule type" value="Genomic_DNA"/>
</dbReference>
<evidence type="ECO:0000259" key="5">
    <source>
        <dbReference type="PROSITE" id="PS51071"/>
    </source>
</evidence>
<proteinExistence type="predicted"/>
<dbReference type="SUPFAM" id="SSF46689">
    <property type="entry name" value="Homeodomain-like"/>
    <property type="match status" value="1"/>
</dbReference>
<dbReference type="CDD" id="cd05013">
    <property type="entry name" value="SIS_RpiR"/>
    <property type="match status" value="1"/>
</dbReference>
<comment type="caution">
    <text evidence="7">The sequence shown here is derived from an EMBL/GenBank/DDBJ whole genome shotgun (WGS) entry which is preliminary data.</text>
</comment>
<dbReference type="InterPro" id="IPR000281">
    <property type="entry name" value="HTH_RpiR"/>
</dbReference>
<evidence type="ECO:0000256" key="3">
    <source>
        <dbReference type="ARBA" id="ARBA00023152"/>
    </source>
</evidence>
<dbReference type="Gene3D" id="1.10.10.10">
    <property type="entry name" value="Winged helix-like DNA-binding domain superfamily/Winged helix DNA-binding domain"/>
    <property type="match status" value="1"/>
</dbReference>
<dbReference type="RefSeq" id="WP_284282382.1">
    <property type="nucleotide sequence ID" value="NZ_BSOJ01000032.1"/>
</dbReference>
<dbReference type="SUPFAM" id="SSF53697">
    <property type="entry name" value="SIS domain"/>
    <property type="match status" value="1"/>
</dbReference>
<accession>A0ABQ5YXA9</accession>
<evidence type="ECO:0000313" key="8">
    <source>
        <dbReference type="Proteomes" id="UP001156664"/>
    </source>
</evidence>
<name>A0ABQ5YXA9_9BURK</name>
<dbReference type="InterPro" id="IPR009057">
    <property type="entry name" value="Homeodomain-like_sf"/>
</dbReference>
<dbReference type="InterPro" id="IPR046348">
    <property type="entry name" value="SIS_dom_sf"/>
</dbReference>
<evidence type="ECO:0000256" key="1">
    <source>
        <dbReference type="ARBA" id="ARBA00023015"/>
    </source>
</evidence>
<dbReference type="PANTHER" id="PTHR30514:SF1">
    <property type="entry name" value="HTH-TYPE TRANSCRIPTIONAL REGULATOR HEXR-RELATED"/>
    <property type="match status" value="1"/>
</dbReference>
<dbReference type="PROSITE" id="PS51464">
    <property type="entry name" value="SIS"/>
    <property type="match status" value="1"/>
</dbReference>
<organism evidence="7 8">
    <name type="scientific">Limnobacter litoralis</name>
    <dbReference type="NCBI Taxonomy" id="481366"/>
    <lineage>
        <taxon>Bacteria</taxon>
        <taxon>Pseudomonadati</taxon>
        <taxon>Pseudomonadota</taxon>
        <taxon>Betaproteobacteria</taxon>
        <taxon>Burkholderiales</taxon>
        <taxon>Burkholderiaceae</taxon>
        <taxon>Limnobacter</taxon>
    </lineage>
</organism>
<keyword evidence="4" id="KW-0804">Transcription</keyword>
<reference evidence="8" key="1">
    <citation type="journal article" date="2019" name="Int. J. Syst. Evol. Microbiol.">
        <title>The Global Catalogue of Microorganisms (GCM) 10K type strain sequencing project: providing services to taxonomists for standard genome sequencing and annotation.</title>
        <authorList>
            <consortium name="The Broad Institute Genomics Platform"/>
            <consortium name="The Broad Institute Genome Sequencing Center for Infectious Disease"/>
            <person name="Wu L."/>
            <person name="Ma J."/>
        </authorList>
    </citation>
    <scope>NUCLEOTIDE SEQUENCE [LARGE SCALE GENOMIC DNA]</scope>
    <source>
        <strain evidence="8">NBRC 105857</strain>
    </source>
</reference>
<evidence type="ECO:0000313" key="7">
    <source>
        <dbReference type="EMBL" id="GLR27553.1"/>
    </source>
</evidence>
<dbReference type="PROSITE" id="PS51071">
    <property type="entry name" value="HTH_RPIR"/>
    <property type="match status" value="1"/>
</dbReference>
<feature type="domain" description="SIS" evidence="6">
    <location>
        <begin position="125"/>
        <end position="264"/>
    </location>
</feature>
<gene>
    <name evidence="7" type="ORF">GCM10007875_26440</name>
</gene>
<keyword evidence="8" id="KW-1185">Reference proteome</keyword>
<evidence type="ECO:0000256" key="2">
    <source>
        <dbReference type="ARBA" id="ARBA00023125"/>
    </source>
</evidence>
<protein>
    <submittedName>
        <fullName evidence="7">Transcriptional regulator</fullName>
    </submittedName>
</protein>
<dbReference type="Pfam" id="PF01380">
    <property type="entry name" value="SIS"/>
    <property type="match status" value="1"/>
</dbReference>
<dbReference type="InterPro" id="IPR036388">
    <property type="entry name" value="WH-like_DNA-bd_sf"/>
</dbReference>
<evidence type="ECO:0000256" key="4">
    <source>
        <dbReference type="ARBA" id="ARBA00023163"/>
    </source>
</evidence>
<sequence>MNVLDRITGQLDSLSRAEQAVARLVLHDPDAFLRAPVSEAASLARVSGPTVVRFCRSLGYEGLSDFKLKLASSLSRGSAFVHQSATPKDSDEALIHKVIGQTIHTLEQFKLHAPVESIAQASRQFVQSIRKKGTLVFMGVGNSGMVAQDAQHKFFRLGCHTQALSDGHLQIMQARMLSDKDTLCVISNSGKSRVLIDACKLAQAQGAGVVVISQSRSPLARQADLFIAADHHESYEQFSPMSSRILHLSIVDILATKVALALGPKMQSHLAGLKDALIRTRYVK</sequence>
<keyword evidence="2" id="KW-0238">DNA-binding</keyword>